<proteinExistence type="predicted"/>
<dbReference type="KEGG" id="salh:HMF8227_00996"/>
<accession>A0A2S2E1L8</accession>
<feature type="signal peptide" evidence="1">
    <location>
        <begin position="1"/>
        <end position="22"/>
    </location>
</feature>
<evidence type="ECO:0000256" key="1">
    <source>
        <dbReference type="SAM" id="SignalP"/>
    </source>
</evidence>
<name>A0A2S2E1L8_9ALTE</name>
<gene>
    <name evidence="2" type="ORF">HMF8227_00996</name>
</gene>
<protein>
    <submittedName>
        <fullName evidence="2">Uncharacterized protein</fullName>
    </submittedName>
</protein>
<keyword evidence="1" id="KW-0732">Signal</keyword>
<evidence type="ECO:0000313" key="3">
    <source>
        <dbReference type="Proteomes" id="UP000245728"/>
    </source>
</evidence>
<dbReference type="Proteomes" id="UP000245728">
    <property type="component" value="Chromosome"/>
</dbReference>
<dbReference type="AlphaFoldDB" id="A0A2S2E1L8"/>
<evidence type="ECO:0000313" key="2">
    <source>
        <dbReference type="EMBL" id="AWL11489.1"/>
    </source>
</evidence>
<keyword evidence="3" id="KW-1185">Reference proteome</keyword>
<feature type="chain" id="PRO_5015483909" evidence="1">
    <location>
        <begin position="23"/>
        <end position="101"/>
    </location>
</feature>
<reference evidence="2 3" key="1">
    <citation type="submission" date="2018-05" db="EMBL/GenBank/DDBJ databases">
        <title>Salinimonas sp. HMF8227 Genome sequencing and assembly.</title>
        <authorList>
            <person name="Kang H."/>
            <person name="Kang J."/>
            <person name="Cha I."/>
            <person name="Kim H."/>
            <person name="Joh K."/>
        </authorList>
    </citation>
    <scope>NUCLEOTIDE SEQUENCE [LARGE SCALE GENOMIC DNA]</scope>
    <source>
        <strain evidence="2 3">HMF8227</strain>
    </source>
</reference>
<organism evidence="2 3">
    <name type="scientific">Saliniradius amylolyticus</name>
    <dbReference type="NCBI Taxonomy" id="2183582"/>
    <lineage>
        <taxon>Bacteria</taxon>
        <taxon>Pseudomonadati</taxon>
        <taxon>Pseudomonadota</taxon>
        <taxon>Gammaproteobacteria</taxon>
        <taxon>Alteromonadales</taxon>
        <taxon>Alteromonadaceae</taxon>
        <taxon>Saliniradius</taxon>
    </lineage>
</organism>
<dbReference type="EMBL" id="CP029347">
    <property type="protein sequence ID" value="AWL11489.1"/>
    <property type="molecule type" value="Genomic_DNA"/>
</dbReference>
<sequence>MKTFNLSLLFGVALAAAGAANATVQGSNESDQDYLRYVFTYDYEPGMDNTYQAYSRAEQQIEHRLNQDIRTQALTSLYEMASDELYASANHRRASTVARAD</sequence>